<dbReference type="GO" id="GO:0005929">
    <property type="term" value="C:cilium"/>
    <property type="evidence" value="ECO:0007669"/>
    <property type="project" value="UniProtKB-SubCell"/>
</dbReference>
<dbReference type="GO" id="GO:0005819">
    <property type="term" value="C:spindle"/>
    <property type="evidence" value="ECO:0007669"/>
    <property type="project" value="UniProtKB-SubCell"/>
</dbReference>
<evidence type="ECO:0000256" key="3">
    <source>
        <dbReference type="ARBA" id="ARBA00004186"/>
    </source>
</evidence>
<keyword evidence="10" id="KW-0963">Cytoplasm</keyword>
<comment type="caution">
    <text evidence="18">The sequence shown here is derived from an EMBL/GenBank/DDBJ whole genome shotgun (WGS) entry which is preliminary data.</text>
</comment>
<evidence type="ECO:0000256" key="6">
    <source>
        <dbReference type="ARBA" id="ARBA00004656"/>
    </source>
</evidence>
<evidence type="ECO:0000256" key="2">
    <source>
        <dbReference type="ARBA" id="ARBA00004138"/>
    </source>
</evidence>
<evidence type="ECO:0000256" key="1">
    <source>
        <dbReference type="ARBA" id="ARBA00004123"/>
    </source>
</evidence>
<evidence type="ECO:0000256" key="15">
    <source>
        <dbReference type="ARBA" id="ARBA00023273"/>
    </source>
</evidence>
<keyword evidence="12" id="KW-0206">Cytoskeleton</keyword>
<keyword evidence="13" id="KW-0458">Lysosome</keyword>
<feature type="compositionally biased region" description="Polar residues" evidence="16">
    <location>
        <begin position="236"/>
        <end position="251"/>
    </location>
</feature>
<dbReference type="AlphaFoldDB" id="A0A8E0RLJ5"/>
<evidence type="ECO:0000259" key="17">
    <source>
        <dbReference type="PROSITE" id="PS51834"/>
    </source>
</evidence>
<dbReference type="PANTHER" id="PTHR31441">
    <property type="entry name" value="FOLLICULIN FAMILY MEMBER"/>
    <property type="match status" value="1"/>
</dbReference>
<feature type="region of interest" description="Disordered" evidence="16">
    <location>
        <begin position="236"/>
        <end position="257"/>
    </location>
</feature>
<dbReference type="GO" id="GO:0005634">
    <property type="term" value="C:nucleus"/>
    <property type="evidence" value="ECO:0007669"/>
    <property type="project" value="UniProtKB-SubCell"/>
</dbReference>
<feature type="domain" description="UDENN FLCN/SMCR8-type" evidence="17">
    <location>
        <begin position="110"/>
        <end position="705"/>
    </location>
</feature>
<dbReference type="GO" id="GO:0000122">
    <property type="term" value="P:negative regulation of transcription by RNA polymerase II"/>
    <property type="evidence" value="ECO:0007669"/>
    <property type="project" value="TreeGrafter"/>
</dbReference>
<keyword evidence="19" id="KW-1185">Reference proteome</keyword>
<keyword evidence="18" id="KW-0648">Protein biosynthesis</keyword>
<dbReference type="GO" id="GO:0005096">
    <property type="term" value="F:GTPase activator activity"/>
    <property type="evidence" value="ECO:0007669"/>
    <property type="project" value="UniProtKB-KW"/>
</dbReference>
<dbReference type="InterPro" id="IPR021713">
    <property type="entry name" value="Folliculin"/>
</dbReference>
<dbReference type="PROSITE" id="PS51834">
    <property type="entry name" value="DENN_FLCN_SMCR8"/>
    <property type="match status" value="1"/>
</dbReference>
<protein>
    <recommendedName>
        <fullName evidence="8">Folliculin</fullName>
    </recommendedName>
</protein>
<keyword evidence="9" id="KW-0343">GTPase activation</keyword>
<evidence type="ECO:0000256" key="7">
    <source>
        <dbReference type="ARBA" id="ARBA00009987"/>
    </source>
</evidence>
<organism evidence="18 19">
    <name type="scientific">Fasciolopsis buskii</name>
    <dbReference type="NCBI Taxonomy" id="27845"/>
    <lineage>
        <taxon>Eukaryota</taxon>
        <taxon>Metazoa</taxon>
        <taxon>Spiralia</taxon>
        <taxon>Lophotrochozoa</taxon>
        <taxon>Platyhelminthes</taxon>
        <taxon>Trematoda</taxon>
        <taxon>Digenea</taxon>
        <taxon>Plagiorchiida</taxon>
        <taxon>Echinostomata</taxon>
        <taxon>Echinostomatoidea</taxon>
        <taxon>Fasciolidae</taxon>
        <taxon>Fasciolopsis</taxon>
    </lineage>
</organism>
<evidence type="ECO:0000256" key="14">
    <source>
        <dbReference type="ARBA" id="ARBA00023242"/>
    </source>
</evidence>
<name>A0A8E0RLJ5_9TREM</name>
<evidence type="ECO:0000256" key="11">
    <source>
        <dbReference type="ARBA" id="ARBA00023136"/>
    </source>
</evidence>
<comment type="similarity">
    <text evidence="7">Belongs to the folliculin family.</text>
</comment>
<keyword evidence="15" id="KW-0966">Cell projection</keyword>
<evidence type="ECO:0000313" key="19">
    <source>
        <dbReference type="Proteomes" id="UP000728185"/>
    </source>
</evidence>
<evidence type="ECO:0000256" key="16">
    <source>
        <dbReference type="SAM" id="MobiDB-lite"/>
    </source>
</evidence>
<evidence type="ECO:0000256" key="5">
    <source>
        <dbReference type="ARBA" id="ARBA00004514"/>
    </source>
</evidence>
<comment type="subcellular location">
    <subcellularLocation>
        <location evidence="2">Cell projection</location>
        <location evidence="2">Cilium</location>
    </subcellularLocation>
    <subcellularLocation>
        <location evidence="4">Cytoplasm</location>
        <location evidence="4">Cytoskeleton</location>
        <location evidence="4">Microtubule organizing center</location>
        <location evidence="4">Centrosome</location>
    </subcellularLocation>
    <subcellularLocation>
        <location evidence="3">Cytoplasm</location>
        <location evidence="3">Cytoskeleton</location>
        <location evidence="3">Spindle</location>
    </subcellularLocation>
    <subcellularLocation>
        <location evidence="5">Cytoplasm</location>
        <location evidence="5">Cytosol</location>
    </subcellularLocation>
    <subcellularLocation>
        <location evidence="6">Lysosome membrane</location>
    </subcellularLocation>
    <subcellularLocation>
        <location evidence="1">Nucleus</location>
    </subcellularLocation>
</comment>
<evidence type="ECO:0000313" key="18">
    <source>
        <dbReference type="EMBL" id="KAA0186869.1"/>
    </source>
</evidence>
<dbReference type="Pfam" id="PF16692">
    <property type="entry name" value="Folliculin_C"/>
    <property type="match status" value="2"/>
</dbReference>
<dbReference type="EMBL" id="LUCM01009526">
    <property type="protein sequence ID" value="KAA0186869.1"/>
    <property type="molecule type" value="Genomic_DNA"/>
</dbReference>
<dbReference type="Pfam" id="PF11704">
    <property type="entry name" value="Folliculin"/>
    <property type="match status" value="1"/>
</dbReference>
<feature type="region of interest" description="Disordered" evidence="16">
    <location>
        <begin position="361"/>
        <end position="409"/>
    </location>
</feature>
<keyword evidence="11" id="KW-0472">Membrane</keyword>
<feature type="compositionally biased region" description="Low complexity" evidence="16">
    <location>
        <begin position="374"/>
        <end position="395"/>
    </location>
</feature>
<accession>A0A8E0RLJ5</accession>
<reference evidence="18" key="1">
    <citation type="submission" date="2019-05" db="EMBL/GenBank/DDBJ databases">
        <title>Annotation for the trematode Fasciolopsis buski.</title>
        <authorList>
            <person name="Choi Y.-J."/>
        </authorList>
    </citation>
    <scope>NUCLEOTIDE SEQUENCE</scope>
    <source>
        <strain evidence="18">HT</strain>
        <tissue evidence="18">Whole worm</tissue>
    </source>
</reference>
<dbReference type="GO" id="GO:0005813">
    <property type="term" value="C:centrosome"/>
    <property type="evidence" value="ECO:0007669"/>
    <property type="project" value="UniProtKB-SubCell"/>
</dbReference>
<evidence type="ECO:0000256" key="4">
    <source>
        <dbReference type="ARBA" id="ARBA00004300"/>
    </source>
</evidence>
<proteinExistence type="inferred from homology"/>
<evidence type="ECO:0000256" key="10">
    <source>
        <dbReference type="ARBA" id="ARBA00022490"/>
    </source>
</evidence>
<keyword evidence="14" id="KW-0539">Nucleus</keyword>
<dbReference type="InterPro" id="IPR037520">
    <property type="entry name" value="Folliculin/SMCR8_longin"/>
</dbReference>
<dbReference type="Gene3D" id="3.40.50.12430">
    <property type="match status" value="1"/>
</dbReference>
<feature type="compositionally biased region" description="Polar residues" evidence="16">
    <location>
        <begin position="396"/>
        <end position="409"/>
    </location>
</feature>
<dbReference type="GO" id="GO:1904263">
    <property type="term" value="P:positive regulation of TORC1 signaling"/>
    <property type="evidence" value="ECO:0007669"/>
    <property type="project" value="TreeGrafter"/>
</dbReference>
<dbReference type="OrthoDB" id="5599713at2759"/>
<sequence length="749" mass="80512">MNAIVALCHFCEQHGPAVVMCTQPYRHAQSRTQPIGTVDYSVETNSMSRNASHIGLYGIGTGEMGPATDSTTNAFLCNQDPVPIPLHSKSSPSASQQFSVAASPTCRACSFSSRDEPALMSRDQSAGTNYISTQLPKDQDLSMCVRTACHRSLSCEDFPEPEGAFYFGDEVNGHVVSYIFQVRDSQGRGLQRRFSILVLSWDRMLLLNLWPFLVSNISRMVSRICLAADRVYEAETSNNGSCSSSHRTVSNPAHVPRGVTPPPSAVGPFAPVLAGQAIAAAGGGVGHYSGGGGTGGHPIRQKRAIDAEMRSLADLTKDDQIFCRIHAWFTWLLRTGGRRWTALPSPMTPADEDALIEQEERQASASALGEFGNPGSSHLGTTGSSSTTGTTGLPSNPVSGSVHQGSTVGQGSQHGSFVFSPTGVTSGCFGLPENYSPAEEIAISMLILTRISVSLGEKTFCQLIQHIAVGNQIVIQPLSETALGPLVVDAIAKLIPRGCRKQIVCSPDYVPAFQCNLLSLTAEAQPPEVSWNPGDGVLFIAVVRFPHSQKSSAQSETTDQLDEIKAKYASFVNSLHFKMDSVLPSVDPLFAPFRGSSMKADDEANFQALRPLVPAPTPLSTYAQDVMKLIHISPSLPPSTLDLALNALRQEWINRARLLYSFKRCQGPLMSGEETTRRWAGVLAAIDCTSSENANVARFWQGALSQHSRQNICHIRRVVTNSTNPSRKSSRCSSTVDMTAALAAASLQD</sequence>
<evidence type="ECO:0000256" key="9">
    <source>
        <dbReference type="ARBA" id="ARBA00022468"/>
    </source>
</evidence>
<keyword evidence="18" id="KW-0396">Initiation factor</keyword>
<dbReference type="Gene3D" id="1.10.10.1730">
    <property type="entry name" value="Folliculin"/>
    <property type="match status" value="1"/>
</dbReference>
<dbReference type="Proteomes" id="UP000728185">
    <property type="component" value="Unassembled WGS sequence"/>
</dbReference>
<dbReference type="GO" id="GO:0005765">
    <property type="term" value="C:lysosomal membrane"/>
    <property type="evidence" value="ECO:0007669"/>
    <property type="project" value="UniProtKB-SubCell"/>
</dbReference>
<evidence type="ECO:0000256" key="13">
    <source>
        <dbReference type="ARBA" id="ARBA00023228"/>
    </source>
</evidence>
<evidence type="ECO:0000256" key="12">
    <source>
        <dbReference type="ARBA" id="ARBA00023212"/>
    </source>
</evidence>
<dbReference type="InterPro" id="IPR032035">
    <property type="entry name" value="Folliculin_DENN"/>
</dbReference>
<dbReference type="InterPro" id="IPR044886">
    <property type="entry name" value="FLCN_DENN_C_sf"/>
</dbReference>
<dbReference type="GO" id="GO:0003743">
    <property type="term" value="F:translation initiation factor activity"/>
    <property type="evidence" value="ECO:0007669"/>
    <property type="project" value="UniProtKB-KW"/>
</dbReference>
<dbReference type="GO" id="GO:0005829">
    <property type="term" value="C:cytosol"/>
    <property type="evidence" value="ECO:0007669"/>
    <property type="project" value="UniProtKB-SubCell"/>
</dbReference>
<dbReference type="PANTHER" id="PTHR31441:SF2">
    <property type="entry name" value="FOLLICULIN"/>
    <property type="match status" value="1"/>
</dbReference>
<evidence type="ECO:0000256" key="8">
    <source>
        <dbReference type="ARBA" id="ARBA00021824"/>
    </source>
</evidence>
<gene>
    <name evidence="18" type="ORF">FBUS_06515</name>
</gene>
<dbReference type="InterPro" id="IPR037521">
    <property type="entry name" value="FLCN/SMCR8_DENN"/>
</dbReference>